<reference evidence="2" key="1">
    <citation type="submission" date="2021-01" db="EMBL/GenBank/DDBJ databases">
        <authorList>
            <consortium name="Genoscope - CEA"/>
            <person name="William W."/>
        </authorList>
    </citation>
    <scope>NUCLEOTIDE SEQUENCE</scope>
</reference>
<dbReference type="AlphaFoldDB" id="A0A8S1YKI8"/>
<keyword evidence="1" id="KW-1133">Transmembrane helix</keyword>
<keyword evidence="1" id="KW-0472">Membrane</keyword>
<evidence type="ECO:0008006" key="4">
    <source>
        <dbReference type="Google" id="ProtNLM"/>
    </source>
</evidence>
<dbReference type="Proteomes" id="UP000683925">
    <property type="component" value="Unassembled WGS sequence"/>
</dbReference>
<gene>
    <name evidence="2" type="ORF">POCTA_138.1.T1750006</name>
</gene>
<sequence length="147" mass="18182">MFYNQMEEQSYHQENQLILQNKKKLILQEKVRVSVLMSILLIIVLYIECERRFNYFQLFQVYELNKLKIWFWDNDSRFYTINTYIIEEKQETLAYDGTAQSSFILKFPDQFVRGFRIQGLIFIFLKIQYQRYQMWMVLIQIKELKIS</sequence>
<proteinExistence type="predicted"/>
<evidence type="ECO:0000313" key="3">
    <source>
        <dbReference type="Proteomes" id="UP000683925"/>
    </source>
</evidence>
<comment type="caution">
    <text evidence="2">The sequence shown here is derived from an EMBL/GenBank/DDBJ whole genome shotgun (WGS) entry which is preliminary data.</text>
</comment>
<keyword evidence="1" id="KW-0812">Transmembrane</keyword>
<evidence type="ECO:0000313" key="2">
    <source>
        <dbReference type="EMBL" id="CAD8214359.1"/>
    </source>
</evidence>
<name>A0A8S1YKI8_PAROT</name>
<evidence type="ECO:0000256" key="1">
    <source>
        <dbReference type="SAM" id="Phobius"/>
    </source>
</evidence>
<keyword evidence="3" id="KW-1185">Reference proteome</keyword>
<accession>A0A8S1YKI8</accession>
<organism evidence="2 3">
    <name type="scientific">Paramecium octaurelia</name>
    <dbReference type="NCBI Taxonomy" id="43137"/>
    <lineage>
        <taxon>Eukaryota</taxon>
        <taxon>Sar</taxon>
        <taxon>Alveolata</taxon>
        <taxon>Ciliophora</taxon>
        <taxon>Intramacronucleata</taxon>
        <taxon>Oligohymenophorea</taxon>
        <taxon>Peniculida</taxon>
        <taxon>Parameciidae</taxon>
        <taxon>Paramecium</taxon>
    </lineage>
</organism>
<dbReference type="EMBL" id="CAJJDP010000179">
    <property type="protein sequence ID" value="CAD8214359.1"/>
    <property type="molecule type" value="Genomic_DNA"/>
</dbReference>
<protein>
    <recommendedName>
        <fullName evidence="4">Transmembrane protein</fullName>
    </recommendedName>
</protein>
<feature type="transmembrane region" description="Helical" evidence="1">
    <location>
        <begin position="31"/>
        <end position="47"/>
    </location>
</feature>